<evidence type="ECO:0000256" key="10">
    <source>
        <dbReference type="ARBA" id="ARBA00068150"/>
    </source>
</evidence>
<dbReference type="OrthoDB" id="9762493at2"/>
<dbReference type="SMART" id="SM00073">
    <property type="entry name" value="HPT"/>
    <property type="match status" value="1"/>
</dbReference>
<dbReference type="InterPro" id="IPR003661">
    <property type="entry name" value="HisK_dim/P_dom"/>
</dbReference>
<dbReference type="FunFam" id="1.10.287.130:FF:000002">
    <property type="entry name" value="Two-component osmosensing histidine kinase"/>
    <property type="match status" value="1"/>
</dbReference>
<dbReference type="PROSITE" id="PS50894">
    <property type="entry name" value="HPT"/>
    <property type="match status" value="1"/>
</dbReference>
<evidence type="ECO:0000256" key="4">
    <source>
        <dbReference type="ARBA" id="ARBA00022679"/>
    </source>
</evidence>
<evidence type="ECO:0000256" key="2">
    <source>
        <dbReference type="ARBA" id="ARBA00012438"/>
    </source>
</evidence>
<dbReference type="SMART" id="SM00388">
    <property type="entry name" value="HisKA"/>
    <property type="match status" value="1"/>
</dbReference>
<evidence type="ECO:0000259" key="17">
    <source>
        <dbReference type="PROSITE" id="PS50113"/>
    </source>
</evidence>
<dbReference type="EC" id="2.7.13.3" evidence="2"/>
<dbReference type="Pfam" id="PF01627">
    <property type="entry name" value="Hpt"/>
    <property type="match status" value="1"/>
</dbReference>
<evidence type="ECO:0000256" key="9">
    <source>
        <dbReference type="ARBA" id="ARBA00064003"/>
    </source>
</evidence>
<keyword evidence="5" id="KW-0547">Nucleotide-binding</keyword>
<evidence type="ECO:0000313" key="20">
    <source>
        <dbReference type="Proteomes" id="UP000187735"/>
    </source>
</evidence>
<dbReference type="Proteomes" id="UP000187735">
    <property type="component" value="Chromosome"/>
</dbReference>
<feature type="domain" description="HPt" evidence="18">
    <location>
        <begin position="729"/>
        <end position="822"/>
    </location>
</feature>
<dbReference type="EMBL" id="CP017641">
    <property type="protein sequence ID" value="APZ93622.1"/>
    <property type="molecule type" value="Genomic_DNA"/>
</dbReference>
<evidence type="ECO:0000256" key="12">
    <source>
        <dbReference type="PROSITE-ProRule" id="PRU00169"/>
    </source>
</evidence>
<evidence type="ECO:0000256" key="13">
    <source>
        <dbReference type="SAM" id="MobiDB-lite"/>
    </source>
</evidence>
<feature type="domain" description="Histidine kinase" evidence="14">
    <location>
        <begin position="159"/>
        <end position="389"/>
    </location>
</feature>
<dbReference type="CDD" id="cd00088">
    <property type="entry name" value="HPT"/>
    <property type="match status" value="1"/>
</dbReference>
<keyword evidence="3 12" id="KW-0597">Phosphoprotein</keyword>
<evidence type="ECO:0000256" key="1">
    <source>
        <dbReference type="ARBA" id="ARBA00000085"/>
    </source>
</evidence>
<dbReference type="GO" id="GO:0000155">
    <property type="term" value="F:phosphorelay sensor kinase activity"/>
    <property type="evidence" value="ECO:0007669"/>
    <property type="project" value="InterPro"/>
</dbReference>
<feature type="modified residue" description="4-aspartylphosphate" evidence="12">
    <location>
        <position position="465"/>
    </location>
</feature>
<dbReference type="CDD" id="cd00082">
    <property type="entry name" value="HisKA"/>
    <property type="match status" value="1"/>
</dbReference>
<dbReference type="Pfam" id="PF13426">
    <property type="entry name" value="PAS_9"/>
    <property type="match status" value="1"/>
</dbReference>
<dbReference type="Gene3D" id="3.30.450.20">
    <property type="entry name" value="PAS domain"/>
    <property type="match status" value="1"/>
</dbReference>
<dbReference type="PROSITE" id="PS50113">
    <property type="entry name" value="PAC"/>
    <property type="match status" value="1"/>
</dbReference>
<dbReference type="SMART" id="SM00091">
    <property type="entry name" value="PAS"/>
    <property type="match status" value="1"/>
</dbReference>
<dbReference type="Gene3D" id="1.20.120.160">
    <property type="entry name" value="HPT domain"/>
    <property type="match status" value="1"/>
</dbReference>
<dbReference type="Pfam" id="PF00512">
    <property type="entry name" value="HisKA"/>
    <property type="match status" value="1"/>
</dbReference>
<dbReference type="Pfam" id="PF02518">
    <property type="entry name" value="HATPase_c"/>
    <property type="match status" value="1"/>
</dbReference>
<dbReference type="SUPFAM" id="SSF52172">
    <property type="entry name" value="CheY-like"/>
    <property type="match status" value="2"/>
</dbReference>
<dbReference type="CDD" id="cd16922">
    <property type="entry name" value="HATPase_EvgS-ArcB-TorS-like"/>
    <property type="match status" value="1"/>
</dbReference>
<dbReference type="Gene3D" id="3.30.565.10">
    <property type="entry name" value="Histidine kinase-like ATPase, C-terminal domain"/>
    <property type="match status" value="1"/>
</dbReference>
<dbReference type="PANTHER" id="PTHR45339:SF5">
    <property type="entry name" value="HISTIDINE KINASE"/>
    <property type="match status" value="1"/>
</dbReference>
<dbReference type="NCBIfam" id="TIGR00229">
    <property type="entry name" value="sensory_box"/>
    <property type="match status" value="1"/>
</dbReference>
<keyword evidence="20" id="KW-1185">Reference proteome</keyword>
<accession>A0A1P8WHS8</accession>
<reference evidence="19 20" key="1">
    <citation type="journal article" date="2016" name="Front. Microbiol.">
        <title>Fuerstia marisgermanicae gen. nov., sp. nov., an Unusual Member of the Phylum Planctomycetes from the German Wadden Sea.</title>
        <authorList>
            <person name="Kohn T."/>
            <person name="Heuer A."/>
            <person name="Jogler M."/>
            <person name="Vollmers J."/>
            <person name="Boedeker C."/>
            <person name="Bunk B."/>
            <person name="Rast P."/>
            <person name="Borchert D."/>
            <person name="Glockner I."/>
            <person name="Freese H.M."/>
            <person name="Klenk H.P."/>
            <person name="Overmann J."/>
            <person name="Kaster A.K."/>
            <person name="Rohde M."/>
            <person name="Wiegand S."/>
            <person name="Jogler C."/>
        </authorList>
    </citation>
    <scope>NUCLEOTIDE SEQUENCE [LARGE SCALE GENOMIC DNA]</scope>
    <source>
        <strain evidence="19 20">NH11</strain>
    </source>
</reference>
<dbReference type="AlphaFoldDB" id="A0A1P8WHS8"/>
<dbReference type="GO" id="GO:0005886">
    <property type="term" value="C:plasma membrane"/>
    <property type="evidence" value="ECO:0007669"/>
    <property type="project" value="UniProtKB-SubCell"/>
</dbReference>
<dbReference type="KEGG" id="fmr:Fuma_03240"/>
<evidence type="ECO:0000259" key="15">
    <source>
        <dbReference type="PROSITE" id="PS50110"/>
    </source>
</evidence>
<dbReference type="InterPro" id="IPR001789">
    <property type="entry name" value="Sig_transdc_resp-reg_receiver"/>
</dbReference>
<evidence type="ECO:0000256" key="7">
    <source>
        <dbReference type="ARBA" id="ARBA00022840"/>
    </source>
</evidence>
<dbReference type="InterPro" id="IPR005467">
    <property type="entry name" value="His_kinase_dom"/>
</dbReference>
<dbReference type="PANTHER" id="PTHR45339">
    <property type="entry name" value="HYBRID SIGNAL TRANSDUCTION HISTIDINE KINASE J"/>
    <property type="match status" value="1"/>
</dbReference>
<dbReference type="PROSITE" id="PS50110">
    <property type="entry name" value="RESPONSE_REGULATORY"/>
    <property type="match status" value="2"/>
</dbReference>
<feature type="domain" description="PAS" evidence="16">
    <location>
        <begin position="16"/>
        <end position="85"/>
    </location>
</feature>
<dbReference type="RefSeq" id="WP_077025060.1">
    <property type="nucleotide sequence ID" value="NZ_CP017641.1"/>
</dbReference>
<dbReference type="InterPro" id="IPR008207">
    <property type="entry name" value="Sig_transdc_His_kin_Hpt_dom"/>
</dbReference>
<dbReference type="SUPFAM" id="SSF55785">
    <property type="entry name" value="PYP-like sensor domain (PAS domain)"/>
    <property type="match status" value="1"/>
</dbReference>
<keyword evidence="7" id="KW-0067">ATP-binding</keyword>
<comment type="subunit">
    <text evidence="9">At low DSF concentrations, interacts with RpfF.</text>
</comment>
<dbReference type="InterPro" id="IPR003594">
    <property type="entry name" value="HATPase_dom"/>
</dbReference>
<dbReference type="SMART" id="SM00448">
    <property type="entry name" value="REC"/>
    <property type="match status" value="2"/>
</dbReference>
<dbReference type="GO" id="GO:0005524">
    <property type="term" value="F:ATP binding"/>
    <property type="evidence" value="ECO:0007669"/>
    <property type="project" value="UniProtKB-KW"/>
</dbReference>
<dbReference type="PROSITE" id="PS50112">
    <property type="entry name" value="PAS"/>
    <property type="match status" value="1"/>
</dbReference>
<dbReference type="CDD" id="cd17546">
    <property type="entry name" value="REC_hyHK_CKI1_RcsC-like"/>
    <property type="match status" value="1"/>
</dbReference>
<feature type="modified residue" description="4-aspartylphosphate" evidence="12">
    <location>
        <position position="602"/>
    </location>
</feature>
<keyword evidence="6 19" id="KW-0418">Kinase</keyword>
<keyword evidence="4 19" id="KW-0808">Transferase</keyword>
<evidence type="ECO:0000259" key="14">
    <source>
        <dbReference type="PROSITE" id="PS50109"/>
    </source>
</evidence>
<gene>
    <name evidence="19" type="primary">barA_4</name>
    <name evidence="19" type="ORF">Fuma_03240</name>
</gene>
<evidence type="ECO:0000256" key="11">
    <source>
        <dbReference type="PROSITE-ProRule" id="PRU00110"/>
    </source>
</evidence>
<dbReference type="SUPFAM" id="SSF47384">
    <property type="entry name" value="Homodimeric domain of signal transducing histidine kinase"/>
    <property type="match status" value="1"/>
</dbReference>
<dbReference type="InterPro" id="IPR004358">
    <property type="entry name" value="Sig_transdc_His_kin-like_C"/>
</dbReference>
<feature type="domain" description="PAC" evidence="17">
    <location>
        <begin position="89"/>
        <end position="141"/>
    </location>
</feature>
<dbReference type="InterPro" id="IPR000014">
    <property type="entry name" value="PAS"/>
</dbReference>
<feature type="modified residue" description="Phosphohistidine" evidence="11">
    <location>
        <position position="768"/>
    </location>
</feature>
<evidence type="ECO:0000259" key="16">
    <source>
        <dbReference type="PROSITE" id="PS50112"/>
    </source>
</evidence>
<dbReference type="InterPro" id="IPR036890">
    <property type="entry name" value="HATPase_C_sf"/>
</dbReference>
<dbReference type="PROSITE" id="PS50109">
    <property type="entry name" value="HIS_KIN"/>
    <property type="match status" value="1"/>
</dbReference>
<evidence type="ECO:0000256" key="3">
    <source>
        <dbReference type="ARBA" id="ARBA00022553"/>
    </source>
</evidence>
<protein>
    <recommendedName>
        <fullName evidence="10">Sensory/regulatory protein RpfC</fullName>
        <ecNumber evidence="2">2.7.13.3</ecNumber>
    </recommendedName>
</protein>
<evidence type="ECO:0000256" key="6">
    <source>
        <dbReference type="ARBA" id="ARBA00022777"/>
    </source>
</evidence>
<proteinExistence type="predicted"/>
<feature type="domain" description="Response regulatory" evidence="15">
    <location>
        <begin position="411"/>
        <end position="532"/>
    </location>
</feature>
<organism evidence="19 20">
    <name type="scientific">Fuerstiella marisgermanici</name>
    <dbReference type="NCBI Taxonomy" id="1891926"/>
    <lineage>
        <taxon>Bacteria</taxon>
        <taxon>Pseudomonadati</taxon>
        <taxon>Planctomycetota</taxon>
        <taxon>Planctomycetia</taxon>
        <taxon>Planctomycetales</taxon>
        <taxon>Planctomycetaceae</taxon>
        <taxon>Fuerstiella</taxon>
    </lineage>
</organism>
<dbReference type="SMART" id="SM00387">
    <property type="entry name" value="HATPase_c"/>
    <property type="match status" value="1"/>
</dbReference>
<evidence type="ECO:0000256" key="5">
    <source>
        <dbReference type="ARBA" id="ARBA00022741"/>
    </source>
</evidence>
<feature type="region of interest" description="Disordered" evidence="13">
    <location>
        <begin position="696"/>
        <end position="715"/>
    </location>
</feature>
<name>A0A1P8WHS8_9PLAN</name>
<feature type="domain" description="Response regulatory" evidence="15">
    <location>
        <begin position="553"/>
        <end position="671"/>
    </location>
</feature>
<dbReference type="Gene3D" id="1.10.287.130">
    <property type="match status" value="1"/>
</dbReference>
<dbReference type="InterPro" id="IPR036641">
    <property type="entry name" value="HPT_dom_sf"/>
</dbReference>
<keyword evidence="8" id="KW-0902">Two-component regulatory system</keyword>
<dbReference type="InterPro" id="IPR011006">
    <property type="entry name" value="CheY-like_superfamily"/>
</dbReference>
<feature type="compositionally biased region" description="Pro residues" evidence="13">
    <location>
        <begin position="701"/>
        <end position="712"/>
    </location>
</feature>
<dbReference type="InterPro" id="IPR035965">
    <property type="entry name" value="PAS-like_dom_sf"/>
</dbReference>
<evidence type="ECO:0000259" key="18">
    <source>
        <dbReference type="PROSITE" id="PS50894"/>
    </source>
</evidence>
<dbReference type="Gene3D" id="3.40.50.2300">
    <property type="match status" value="2"/>
</dbReference>
<dbReference type="CDD" id="cd00130">
    <property type="entry name" value="PAS"/>
    <property type="match status" value="1"/>
</dbReference>
<comment type="catalytic activity">
    <reaction evidence="1">
        <text>ATP + protein L-histidine = ADP + protein N-phospho-L-histidine.</text>
        <dbReference type="EC" id="2.7.13.3"/>
    </reaction>
</comment>
<dbReference type="SUPFAM" id="SSF47226">
    <property type="entry name" value="Histidine-containing phosphotransfer domain, HPT domain"/>
    <property type="match status" value="1"/>
</dbReference>
<dbReference type="GO" id="GO:0006355">
    <property type="term" value="P:regulation of DNA-templated transcription"/>
    <property type="evidence" value="ECO:0007669"/>
    <property type="project" value="InterPro"/>
</dbReference>
<dbReference type="FunFam" id="3.30.565.10:FF:000010">
    <property type="entry name" value="Sensor histidine kinase RcsC"/>
    <property type="match status" value="1"/>
</dbReference>
<evidence type="ECO:0000313" key="19">
    <source>
        <dbReference type="EMBL" id="APZ93622.1"/>
    </source>
</evidence>
<dbReference type="SUPFAM" id="SSF55874">
    <property type="entry name" value="ATPase domain of HSP90 chaperone/DNA topoisomerase II/histidine kinase"/>
    <property type="match status" value="1"/>
</dbReference>
<dbReference type="STRING" id="1891926.Fuma_03240"/>
<evidence type="ECO:0000256" key="8">
    <source>
        <dbReference type="ARBA" id="ARBA00023012"/>
    </source>
</evidence>
<dbReference type="InterPro" id="IPR000700">
    <property type="entry name" value="PAS-assoc_C"/>
</dbReference>
<sequence length="828" mass="90504">MTPPSSSPNPQVRREDRQRLADIIETSSDAIFSKRPDGTITSWNHGAERLYGYSAEEAIGQSVTMLLPEGMDEEEPEVANALQRGLRLDQFETVRRRKCGSLVDVSITLAPLRNQAGKVTESASIQRDITHRRQAQAELRQAMISAEQASKAKSEFMANISHELRTPMNAIMGMTDLALNEPLSESVRDYLTTVKDSADAMLILINDILDFSRLEADGFELDPAPFDVRRMLEETMRSLSLRAHEKGLELAAQVHPDVPLRVVADAVRVRQMLTNLVGNAVKFTETGEVVVTVEPVDYDAADSSDWDAGESVTLHFCVSDTGIGISEKDQQRIFAPFTQVDASMTRSYAGTGLGLSICHELAQLQGGRIWLESEPGVGSRFHFTVTVEVAAATDAQTSADSMPIDALEGTRVLIVDDNETSRRILAEMLESWSMIPCTADGTESAIQQLQAAAEEGEGFPLLLVDAVMPNADGIELLQQLEQSTESVGASILMLSPADKHLFRRRSDGLRVGAFVEKPVSQSSLLNGIREAIGDVAVVRSPDQAIVAAPRSLNVLVAEDIPANQKVVSAILKKRGHDVTIAHNGREAIDLRKRVDFDVVLMDVQMPVLDGLQATKTIRELERGTGKQIPIIAMTAHAMRGDREACLAAGMNAYVPKPLDADLLLRTLEKLAAGQQSSKSQQLSLVTKSGTWRYRSRTVEPPASPEPPSPPQDQKPVWNVDVALKRMGDDAVILGSMVDYFFEDSPGLMQQLEECLQSDNPTEATRLAHSLKGLCANFEATAAVKVAQEIETMCRDNELADANERLPLLRSELEALTAALEVWKSEQGT</sequence>
<dbReference type="CDD" id="cd00156">
    <property type="entry name" value="REC"/>
    <property type="match status" value="1"/>
</dbReference>
<dbReference type="InterPro" id="IPR036097">
    <property type="entry name" value="HisK_dim/P_sf"/>
</dbReference>
<dbReference type="Pfam" id="PF00072">
    <property type="entry name" value="Response_reg"/>
    <property type="match status" value="2"/>
</dbReference>
<dbReference type="PRINTS" id="PR00344">
    <property type="entry name" value="BCTRLSENSOR"/>
</dbReference>